<organism evidence="2 3">
    <name type="scientific">Cryptolaemus montrouzieri</name>
    <dbReference type="NCBI Taxonomy" id="559131"/>
    <lineage>
        <taxon>Eukaryota</taxon>
        <taxon>Metazoa</taxon>
        <taxon>Ecdysozoa</taxon>
        <taxon>Arthropoda</taxon>
        <taxon>Hexapoda</taxon>
        <taxon>Insecta</taxon>
        <taxon>Pterygota</taxon>
        <taxon>Neoptera</taxon>
        <taxon>Endopterygota</taxon>
        <taxon>Coleoptera</taxon>
        <taxon>Polyphaga</taxon>
        <taxon>Cucujiformia</taxon>
        <taxon>Coccinelloidea</taxon>
        <taxon>Coccinellidae</taxon>
        <taxon>Scymninae</taxon>
        <taxon>Scymnini</taxon>
        <taxon>Cryptolaemus</taxon>
    </lineage>
</organism>
<feature type="region of interest" description="Disordered" evidence="1">
    <location>
        <begin position="145"/>
        <end position="192"/>
    </location>
</feature>
<protein>
    <recommendedName>
        <fullName evidence="4">C2H2-type domain-containing protein</fullName>
    </recommendedName>
</protein>
<comment type="caution">
    <text evidence="2">The sequence shown here is derived from an EMBL/GenBank/DDBJ whole genome shotgun (WGS) entry which is preliminary data.</text>
</comment>
<sequence length="550" mass="63650">MHTTGAGIFSKRGAGRRIHLRATISELESESVRTDNRPSFVGLQLFVENKETLEILQKKLGLLFLKSNTEPQKFVSVPDEIEVDSEKNILKEKEDNHLLESGPIDLQNFSFGSEFIEIDSSNHNDNEFVSLQTTDITPRNVDEYENFHDYSNNNSDTKESSMDDSISEVYSECSEYQPDPSDESDEEEESNNVYIDSTCETVESSTQNFPSPELNLRFSDPITNRNMCDDSQMHVMNSRGRGGDKKWNFCIFCLTKQKKIARHFELRHKDKEQVQQFIHLPKGNTLRRELIGNLRKRGNFLFNTDETINDGELIVSRRPQAVKNRNVRYFKPCSNCKAFFSKNTLRVHFSKCSGKSSLKRRFALLSSKKICSRIHKKASDMVRQNVFPPLRQDEVTRVISYDELFITFANNMTERYKHPRFFEMIRSKLRLLGRFLLKIKALEKGINDFASVYDPKYTDSTIKSICLLAKLDSDTNLYNIPSVASTIGTLLKQVGETLKNELLKTHQDVKRKDVKNFLSLLAQELNIKVNRTVIESQLQVKRRKIQNFRQ</sequence>
<keyword evidence="3" id="KW-1185">Reference proteome</keyword>
<name>A0ABD2PEC1_9CUCU</name>
<evidence type="ECO:0000313" key="3">
    <source>
        <dbReference type="Proteomes" id="UP001516400"/>
    </source>
</evidence>
<dbReference type="PANTHER" id="PTHR33480">
    <property type="entry name" value="SET DOMAIN-CONTAINING PROTEIN-RELATED"/>
    <property type="match status" value="1"/>
</dbReference>
<gene>
    <name evidence="2" type="ORF">HHI36_003753</name>
</gene>
<reference evidence="2 3" key="1">
    <citation type="journal article" date="2021" name="BMC Biol.">
        <title>Horizontally acquired antibacterial genes associated with adaptive radiation of ladybird beetles.</title>
        <authorList>
            <person name="Li H.S."/>
            <person name="Tang X.F."/>
            <person name="Huang Y.H."/>
            <person name="Xu Z.Y."/>
            <person name="Chen M.L."/>
            <person name="Du X.Y."/>
            <person name="Qiu B.Y."/>
            <person name="Chen P.T."/>
            <person name="Zhang W."/>
            <person name="Slipinski A."/>
            <person name="Escalona H.E."/>
            <person name="Waterhouse R.M."/>
            <person name="Zwick A."/>
            <person name="Pang H."/>
        </authorList>
    </citation>
    <scope>NUCLEOTIDE SEQUENCE [LARGE SCALE GENOMIC DNA]</scope>
    <source>
        <strain evidence="2">SYSU2018</strain>
    </source>
</reference>
<dbReference type="PANTHER" id="PTHR33480:SF1">
    <property type="entry name" value="TYR RECOMBINASE DOMAIN-CONTAINING PROTEIN"/>
    <property type="match status" value="1"/>
</dbReference>
<dbReference type="Proteomes" id="UP001516400">
    <property type="component" value="Unassembled WGS sequence"/>
</dbReference>
<evidence type="ECO:0000256" key="1">
    <source>
        <dbReference type="SAM" id="MobiDB-lite"/>
    </source>
</evidence>
<feature type="compositionally biased region" description="Acidic residues" evidence="1">
    <location>
        <begin position="180"/>
        <end position="190"/>
    </location>
</feature>
<dbReference type="AlphaFoldDB" id="A0ABD2PEC1"/>
<proteinExistence type="predicted"/>
<accession>A0ABD2PEC1</accession>
<evidence type="ECO:0000313" key="2">
    <source>
        <dbReference type="EMBL" id="KAL3289323.1"/>
    </source>
</evidence>
<dbReference type="EMBL" id="JABFTP020000185">
    <property type="protein sequence ID" value="KAL3289323.1"/>
    <property type="molecule type" value="Genomic_DNA"/>
</dbReference>
<evidence type="ECO:0008006" key="4">
    <source>
        <dbReference type="Google" id="ProtNLM"/>
    </source>
</evidence>